<dbReference type="PANTHER" id="PTHR11732">
    <property type="entry name" value="ALDO/KETO REDUCTASE"/>
    <property type="match status" value="1"/>
</dbReference>
<dbReference type="InterPro" id="IPR036812">
    <property type="entry name" value="NAD(P)_OxRdtase_dom_sf"/>
</dbReference>
<evidence type="ECO:0000259" key="2">
    <source>
        <dbReference type="Pfam" id="PF00248"/>
    </source>
</evidence>
<dbReference type="PRINTS" id="PR00069">
    <property type="entry name" value="ALDKETRDTASE"/>
</dbReference>
<name>F9FBS3_FUSOF</name>
<dbReference type="GO" id="GO:0016491">
    <property type="term" value="F:oxidoreductase activity"/>
    <property type="evidence" value="ECO:0007669"/>
    <property type="project" value="UniProtKB-KW"/>
</dbReference>
<sequence length="310" mass="34897">MSYARVSFPQGEALWAGNLALRPQSSRGSRRIRAAKRMSPYRCVRCSTFAHNTLLKSDLAHSALRYDNEPEVGRGIKASGVPREEIFLTTKLWNTYHNRVEQGIHESLRNLGVDYLDLYLIHWPVSLPADASNTVNDRVLPDWDFIKTWAEMQKLVERGLVRAIGVSNFTISHLERLLSAPSTTIVPAVNQVELHPLNPQPNLHEYCTKRSIHLTAYSPLGSQDSPLHSLPQLQEISQNLGKTVAQVLLAWGIKKGWSVIPKSVSRLRILENLGSDFSLSDEDFAILEGIKERQRLIDGQDFLPISVFDG</sequence>
<dbReference type="SUPFAM" id="SSF51430">
    <property type="entry name" value="NAD(P)-linked oxidoreductase"/>
    <property type="match status" value="1"/>
</dbReference>
<dbReference type="AlphaFoldDB" id="F9FBS3"/>
<keyword evidence="1" id="KW-0560">Oxidoreductase</keyword>
<feature type="domain" description="NADP-dependent oxidoreductase" evidence="2">
    <location>
        <begin position="65"/>
        <end position="291"/>
    </location>
</feature>
<organism evidence="3">
    <name type="scientific">Fusarium oxysporum (strain Fo5176)</name>
    <name type="common">Fusarium vascular wilt</name>
    <dbReference type="NCBI Taxonomy" id="660025"/>
    <lineage>
        <taxon>Eukaryota</taxon>
        <taxon>Fungi</taxon>
        <taxon>Dikarya</taxon>
        <taxon>Ascomycota</taxon>
        <taxon>Pezizomycotina</taxon>
        <taxon>Sordariomycetes</taxon>
        <taxon>Hypocreomycetidae</taxon>
        <taxon>Hypocreales</taxon>
        <taxon>Nectriaceae</taxon>
        <taxon>Fusarium</taxon>
        <taxon>Fusarium oxysporum species complex</taxon>
    </lineage>
</organism>
<dbReference type="STRING" id="660025.F9FBS3"/>
<gene>
    <name evidence="3" type="ORF">FOXB_03850</name>
</gene>
<dbReference type="Gene3D" id="3.20.20.100">
    <property type="entry name" value="NADP-dependent oxidoreductase domain"/>
    <property type="match status" value="1"/>
</dbReference>
<comment type="caution">
    <text evidence="3">The sequence shown here is derived from an EMBL/GenBank/DDBJ whole genome shotgun (WGS) entry which is preliminary data.</text>
</comment>
<accession>F9FBS3</accession>
<dbReference type="InterPro" id="IPR020471">
    <property type="entry name" value="AKR"/>
</dbReference>
<dbReference type="PROSITE" id="PS00062">
    <property type="entry name" value="ALDOKETO_REDUCTASE_2"/>
    <property type="match status" value="1"/>
</dbReference>
<evidence type="ECO:0000256" key="1">
    <source>
        <dbReference type="ARBA" id="ARBA00023002"/>
    </source>
</evidence>
<dbReference type="EMBL" id="AFQF01001251">
    <property type="protein sequence ID" value="EGU85626.1"/>
    <property type="molecule type" value="Genomic_DNA"/>
</dbReference>
<reference evidence="3" key="1">
    <citation type="journal article" date="2012" name="Mol. Plant Microbe Interact.">
        <title>A highly conserved effector in Fusarium oxysporum is required for full virulence on Arabidopsis.</title>
        <authorList>
            <person name="Thatcher L.F."/>
            <person name="Gardiner D.M."/>
            <person name="Kazan K."/>
            <person name="Manners J."/>
        </authorList>
    </citation>
    <scope>NUCLEOTIDE SEQUENCE [LARGE SCALE GENOMIC DNA]</scope>
    <source>
        <strain evidence="3">Fo5176</strain>
    </source>
</reference>
<dbReference type="OrthoDB" id="416253at2759"/>
<dbReference type="InterPro" id="IPR018170">
    <property type="entry name" value="Aldo/ket_reductase_CS"/>
</dbReference>
<dbReference type="Pfam" id="PF00248">
    <property type="entry name" value="Aldo_ket_red"/>
    <property type="match status" value="1"/>
</dbReference>
<protein>
    <recommendedName>
        <fullName evidence="2">NADP-dependent oxidoreductase domain-containing protein</fullName>
    </recommendedName>
</protein>
<evidence type="ECO:0000313" key="3">
    <source>
        <dbReference type="EMBL" id="EGU85626.1"/>
    </source>
</evidence>
<proteinExistence type="predicted"/>
<dbReference type="InterPro" id="IPR023210">
    <property type="entry name" value="NADP_OxRdtase_dom"/>
</dbReference>